<proteinExistence type="inferred from homology"/>
<dbReference type="Pfam" id="PF00877">
    <property type="entry name" value="NLPC_P60"/>
    <property type="match status" value="1"/>
</dbReference>
<dbReference type="InterPro" id="IPR051202">
    <property type="entry name" value="Peptidase_C40"/>
</dbReference>
<dbReference type="GO" id="GO:0006508">
    <property type="term" value="P:proteolysis"/>
    <property type="evidence" value="ECO:0007669"/>
    <property type="project" value="UniProtKB-KW"/>
</dbReference>
<evidence type="ECO:0000256" key="2">
    <source>
        <dbReference type="ARBA" id="ARBA00022670"/>
    </source>
</evidence>
<reference evidence="9" key="1">
    <citation type="submission" date="2016-12" db="EMBL/GenBank/DDBJ databases">
        <authorList>
            <person name="Meng X."/>
        </authorList>
    </citation>
    <scope>NUCLEOTIDE SEQUENCE [LARGE SCALE GENOMIC DNA]</scope>
    <source>
        <strain evidence="9">DSM 20732</strain>
    </source>
</reference>
<dbReference type="STRING" id="52770.BSZ40_07780"/>
<feature type="region of interest" description="Disordered" evidence="5">
    <location>
        <begin position="112"/>
        <end position="156"/>
    </location>
</feature>
<evidence type="ECO:0000313" key="9">
    <source>
        <dbReference type="Proteomes" id="UP000185612"/>
    </source>
</evidence>
<evidence type="ECO:0000259" key="7">
    <source>
        <dbReference type="PROSITE" id="PS51935"/>
    </source>
</evidence>
<comment type="caution">
    <text evidence="8">The sequence shown here is derived from an EMBL/GenBank/DDBJ whole genome shotgun (WGS) entry which is preliminary data.</text>
</comment>
<dbReference type="Gene3D" id="3.90.1720.10">
    <property type="entry name" value="endopeptidase domain like (from Nostoc punctiforme)"/>
    <property type="match status" value="1"/>
</dbReference>
<dbReference type="PANTHER" id="PTHR47053:SF1">
    <property type="entry name" value="MUREIN DD-ENDOPEPTIDASE MEPH-RELATED"/>
    <property type="match status" value="1"/>
</dbReference>
<evidence type="ECO:0000256" key="5">
    <source>
        <dbReference type="SAM" id="MobiDB-lite"/>
    </source>
</evidence>
<organism evidence="8 9">
    <name type="scientific">Buchananella hordeovulneris</name>
    <dbReference type="NCBI Taxonomy" id="52770"/>
    <lineage>
        <taxon>Bacteria</taxon>
        <taxon>Bacillati</taxon>
        <taxon>Actinomycetota</taxon>
        <taxon>Actinomycetes</taxon>
        <taxon>Actinomycetales</taxon>
        <taxon>Actinomycetaceae</taxon>
        <taxon>Buchananella</taxon>
    </lineage>
</organism>
<feature type="compositionally biased region" description="Low complexity" evidence="5">
    <location>
        <begin position="135"/>
        <end position="153"/>
    </location>
</feature>
<evidence type="ECO:0000256" key="4">
    <source>
        <dbReference type="ARBA" id="ARBA00022807"/>
    </source>
</evidence>
<keyword evidence="6" id="KW-0472">Membrane</keyword>
<comment type="similarity">
    <text evidence="1">Belongs to the peptidase C40 family.</text>
</comment>
<keyword evidence="6" id="KW-1133">Transmembrane helix</keyword>
<dbReference type="GO" id="GO:0008234">
    <property type="term" value="F:cysteine-type peptidase activity"/>
    <property type="evidence" value="ECO:0007669"/>
    <property type="project" value="UniProtKB-KW"/>
</dbReference>
<accession>A0A1Q5PV27</accession>
<keyword evidence="3" id="KW-0378">Hydrolase</keyword>
<feature type="domain" description="NlpC/P60" evidence="7">
    <location>
        <begin position="156"/>
        <end position="266"/>
    </location>
</feature>
<evidence type="ECO:0000256" key="3">
    <source>
        <dbReference type="ARBA" id="ARBA00022801"/>
    </source>
</evidence>
<dbReference type="AlphaFoldDB" id="A0A1Q5PV27"/>
<name>A0A1Q5PV27_9ACTO</name>
<keyword evidence="6" id="KW-0812">Transmembrane</keyword>
<keyword evidence="2" id="KW-0645">Protease</keyword>
<dbReference type="PROSITE" id="PS51935">
    <property type="entry name" value="NLPC_P60"/>
    <property type="match status" value="1"/>
</dbReference>
<dbReference type="Proteomes" id="UP000185612">
    <property type="component" value="Unassembled WGS sequence"/>
</dbReference>
<evidence type="ECO:0000256" key="6">
    <source>
        <dbReference type="SAM" id="Phobius"/>
    </source>
</evidence>
<dbReference type="InterPro" id="IPR000064">
    <property type="entry name" value="NLP_P60_dom"/>
</dbReference>
<evidence type="ECO:0000256" key="1">
    <source>
        <dbReference type="ARBA" id="ARBA00007074"/>
    </source>
</evidence>
<evidence type="ECO:0000313" key="8">
    <source>
        <dbReference type="EMBL" id="OKL51453.1"/>
    </source>
</evidence>
<dbReference type="PANTHER" id="PTHR47053">
    <property type="entry name" value="MUREIN DD-ENDOPEPTIDASE MEPH-RELATED"/>
    <property type="match status" value="1"/>
</dbReference>
<dbReference type="InterPro" id="IPR038765">
    <property type="entry name" value="Papain-like_cys_pep_sf"/>
</dbReference>
<dbReference type="EMBL" id="MQVS01000007">
    <property type="protein sequence ID" value="OKL51453.1"/>
    <property type="molecule type" value="Genomic_DNA"/>
</dbReference>
<keyword evidence="9" id="KW-1185">Reference proteome</keyword>
<protein>
    <recommendedName>
        <fullName evidence="7">NlpC/P60 domain-containing protein</fullName>
    </recommendedName>
</protein>
<feature type="compositionally biased region" description="Basic and acidic residues" evidence="5">
    <location>
        <begin position="123"/>
        <end position="133"/>
    </location>
</feature>
<dbReference type="SUPFAM" id="SSF54001">
    <property type="entry name" value="Cysteine proteinases"/>
    <property type="match status" value="1"/>
</dbReference>
<dbReference type="InParanoid" id="A0A1Q5PV27"/>
<sequence length="266" mass="27673">MTATQNSKARHRAACRPTTVFTPLVQQAQRSSRATVAMAASGGLALTLIAVPALASQADGQPVDVSNLTRDARRALAVNPTVTVPASASFSLDAHAVTAAAPVVEEVAPVVEETPAPVEEEQAASRDEVREEIVEQSAPEAAPAAEESISVPETGGVGTPGAVHIAERYLGSPYVWGASSPDVGFDCSGLTTYVYSQLGIYLPRTSYEQRIGTWVSASEALPGDLVNWGGHVGIYAGNGMVIHAPTEGGVVEYASIWGAPDYYRLG</sequence>
<feature type="transmembrane region" description="Helical" evidence="6">
    <location>
        <begin position="36"/>
        <end position="55"/>
    </location>
</feature>
<gene>
    <name evidence="8" type="ORF">BSZ40_07780</name>
</gene>
<keyword evidence="4" id="KW-0788">Thiol protease</keyword>